<evidence type="ECO:0000313" key="1">
    <source>
        <dbReference type="EMBL" id="EKN06322.1"/>
    </source>
</evidence>
<comment type="caution">
    <text evidence="1">The sequence shown here is derived from an EMBL/GenBank/DDBJ whole genome shotgun (WGS) entry which is preliminary data.</text>
</comment>
<gene>
    <name evidence="1" type="ORF">HMPREF1077_03345</name>
</gene>
<sequence length="54" mass="5933">MTPISVRNIPSANSAVHEGISILLPDVIQIYFNPSMEECVLRFLSKRGGSDCII</sequence>
<proteinExistence type="predicted"/>
<name>K5XZZ3_9BACT</name>
<dbReference type="HOGENOM" id="CLU_3046232_0_0_10"/>
<dbReference type="EMBL" id="AGZP01000031">
    <property type="protein sequence ID" value="EKN06322.1"/>
    <property type="molecule type" value="Genomic_DNA"/>
</dbReference>
<protein>
    <submittedName>
        <fullName evidence="1">Uncharacterized protein</fullName>
    </submittedName>
</protein>
<organism evidence="1 2">
    <name type="scientific">Parabacteroides johnsonii CL02T12C29</name>
    <dbReference type="NCBI Taxonomy" id="999419"/>
    <lineage>
        <taxon>Bacteria</taxon>
        <taxon>Pseudomonadati</taxon>
        <taxon>Bacteroidota</taxon>
        <taxon>Bacteroidia</taxon>
        <taxon>Bacteroidales</taxon>
        <taxon>Tannerellaceae</taxon>
        <taxon>Parabacteroides</taxon>
    </lineage>
</organism>
<dbReference type="Proteomes" id="UP000001218">
    <property type="component" value="Unassembled WGS sequence"/>
</dbReference>
<reference evidence="1 2" key="1">
    <citation type="submission" date="2012-02" db="EMBL/GenBank/DDBJ databases">
        <title>The Genome Sequence of Parabacteroides johnsonii CL02T12C29.</title>
        <authorList>
            <consortium name="The Broad Institute Genome Sequencing Platform"/>
            <person name="Earl A."/>
            <person name="Ward D."/>
            <person name="Feldgarden M."/>
            <person name="Gevers D."/>
            <person name="Zitomersky N.L."/>
            <person name="Coyne M.J."/>
            <person name="Comstock L.E."/>
            <person name="Young S.K."/>
            <person name="Zeng Q."/>
            <person name="Gargeya S."/>
            <person name="Fitzgerald M."/>
            <person name="Haas B."/>
            <person name="Abouelleil A."/>
            <person name="Alvarado L."/>
            <person name="Arachchi H.M."/>
            <person name="Berlin A."/>
            <person name="Chapman S.B."/>
            <person name="Gearin G."/>
            <person name="Goldberg J."/>
            <person name="Griggs A."/>
            <person name="Gujja S."/>
            <person name="Hansen M."/>
            <person name="Heiman D."/>
            <person name="Howarth C."/>
            <person name="Larimer J."/>
            <person name="Lui A."/>
            <person name="MacDonald P.J.P."/>
            <person name="McCowen C."/>
            <person name="Montmayeur A."/>
            <person name="Murphy C."/>
            <person name="Neiman D."/>
            <person name="Pearson M."/>
            <person name="Priest M."/>
            <person name="Roberts A."/>
            <person name="Saif S."/>
            <person name="Shea T."/>
            <person name="Sisk P."/>
            <person name="Stolte C."/>
            <person name="Sykes S."/>
            <person name="Wortman J."/>
            <person name="Nusbaum C."/>
            <person name="Birren B."/>
        </authorList>
    </citation>
    <scope>NUCLEOTIDE SEQUENCE [LARGE SCALE GENOMIC DNA]</scope>
    <source>
        <strain evidence="1 2">CL02T12C29</strain>
    </source>
</reference>
<dbReference type="AlphaFoldDB" id="K5XZZ3"/>
<dbReference type="RefSeq" id="WP_008158324.1">
    <property type="nucleotide sequence ID" value="NZ_CAXTGO010000016.1"/>
</dbReference>
<accession>K5XZZ3</accession>
<evidence type="ECO:0000313" key="2">
    <source>
        <dbReference type="Proteomes" id="UP000001218"/>
    </source>
</evidence>